<protein>
    <submittedName>
        <fullName evidence="1">Uncharacterized protein</fullName>
    </submittedName>
</protein>
<dbReference type="AlphaFoldDB" id="A0A9W4UAR0"/>
<proteinExistence type="predicted"/>
<reference evidence="1" key="1">
    <citation type="submission" date="2023-01" db="EMBL/GenBank/DDBJ databases">
        <authorList>
            <person name="Van Ghelder C."/>
            <person name="Rancurel C."/>
        </authorList>
    </citation>
    <scope>NUCLEOTIDE SEQUENCE</scope>
    <source>
        <strain evidence="1">CNCM I-4278</strain>
    </source>
</reference>
<name>A0A9W4UAR0_9PLEO</name>
<dbReference type="EMBL" id="CAOQHR010000003">
    <property type="protein sequence ID" value="CAI6331500.1"/>
    <property type="molecule type" value="Genomic_DNA"/>
</dbReference>
<sequence>MSPSSPISFPTVSLSLEKKKMKNEEVEMWLVYDAIKQHEKLGTFADRHFAIGI</sequence>
<accession>A0A9W4UAR0</accession>
<organism evidence="1 2">
    <name type="scientific">Periconia digitata</name>
    <dbReference type="NCBI Taxonomy" id="1303443"/>
    <lineage>
        <taxon>Eukaryota</taxon>
        <taxon>Fungi</taxon>
        <taxon>Dikarya</taxon>
        <taxon>Ascomycota</taxon>
        <taxon>Pezizomycotina</taxon>
        <taxon>Dothideomycetes</taxon>
        <taxon>Pleosporomycetidae</taxon>
        <taxon>Pleosporales</taxon>
        <taxon>Massarineae</taxon>
        <taxon>Periconiaceae</taxon>
        <taxon>Periconia</taxon>
    </lineage>
</organism>
<gene>
    <name evidence="1" type="ORF">PDIGIT_LOCUS4525</name>
</gene>
<evidence type="ECO:0000313" key="1">
    <source>
        <dbReference type="EMBL" id="CAI6331500.1"/>
    </source>
</evidence>
<evidence type="ECO:0000313" key="2">
    <source>
        <dbReference type="Proteomes" id="UP001152607"/>
    </source>
</evidence>
<dbReference type="Proteomes" id="UP001152607">
    <property type="component" value="Unassembled WGS sequence"/>
</dbReference>
<comment type="caution">
    <text evidence="1">The sequence shown here is derived from an EMBL/GenBank/DDBJ whole genome shotgun (WGS) entry which is preliminary data.</text>
</comment>
<keyword evidence="2" id="KW-1185">Reference proteome</keyword>